<name>A0A9X3DCJ9_9SPHI</name>
<dbReference type="AlphaFoldDB" id="A0A9X3DCJ9"/>
<accession>A0A9X3DCJ9</accession>
<comment type="caution">
    <text evidence="1">The sequence shown here is derived from an EMBL/GenBank/DDBJ whole genome shotgun (WGS) entry which is preliminary data.</text>
</comment>
<evidence type="ECO:0000313" key="1">
    <source>
        <dbReference type="EMBL" id="MCX3264924.1"/>
    </source>
</evidence>
<dbReference type="RefSeq" id="WP_010602750.1">
    <property type="nucleotide sequence ID" value="NZ_JAPJUH010000002.1"/>
</dbReference>
<evidence type="ECO:0000313" key="2">
    <source>
        <dbReference type="Proteomes" id="UP001142592"/>
    </source>
</evidence>
<gene>
    <name evidence="1" type="ORF">OQZ29_09220</name>
</gene>
<sequence length="110" mass="12454">MTAESTINLEDFRPNGSKVFTGRDRGRQVRLDSHIDELADSSNHVKVVIPANIYSIIPSFFEELFINIISKHGRIGFFKKVKIVSEGSYEFETPLNEAIDRVLRDKTAIG</sequence>
<keyword evidence="2" id="KW-1185">Reference proteome</keyword>
<dbReference type="Proteomes" id="UP001142592">
    <property type="component" value="Unassembled WGS sequence"/>
</dbReference>
<dbReference type="EMBL" id="JAPJUH010000002">
    <property type="protein sequence ID" value="MCX3264924.1"/>
    <property type="molecule type" value="Genomic_DNA"/>
</dbReference>
<reference evidence="1" key="1">
    <citation type="submission" date="2022-11" db="EMBL/GenBank/DDBJ databases">
        <authorList>
            <person name="Graham C."/>
            <person name="Newman J.D."/>
        </authorList>
    </citation>
    <scope>NUCLEOTIDE SEQUENCE</scope>
    <source>
        <strain evidence="1">DSM 19486</strain>
    </source>
</reference>
<proteinExistence type="predicted"/>
<protein>
    <submittedName>
        <fullName evidence="1">DUF4325 domain-containing protein</fullName>
    </submittedName>
</protein>
<organism evidence="1 2">
    <name type="scientific">Pedobacter agri</name>
    <dbReference type="NCBI Taxonomy" id="454586"/>
    <lineage>
        <taxon>Bacteria</taxon>
        <taxon>Pseudomonadati</taxon>
        <taxon>Bacteroidota</taxon>
        <taxon>Sphingobacteriia</taxon>
        <taxon>Sphingobacteriales</taxon>
        <taxon>Sphingobacteriaceae</taxon>
        <taxon>Pedobacter</taxon>
    </lineage>
</organism>